<accession>A0A9W5YIF1</accession>
<gene>
    <name evidence="1" type="ORF">SH1V18_43530</name>
</gene>
<evidence type="ECO:0000313" key="2">
    <source>
        <dbReference type="Proteomes" id="UP001144256"/>
    </source>
</evidence>
<dbReference type="PROSITE" id="PS51257">
    <property type="entry name" value="PROKAR_LIPOPROTEIN"/>
    <property type="match status" value="1"/>
</dbReference>
<comment type="caution">
    <text evidence="1">The sequence shown here is derived from an EMBL/GenBank/DDBJ whole genome shotgun (WGS) entry which is preliminary data.</text>
</comment>
<keyword evidence="2" id="KW-1185">Reference proteome</keyword>
<dbReference type="Pfam" id="PF05960">
    <property type="entry name" value="DUF885"/>
    <property type="match status" value="1"/>
</dbReference>
<sequence>MRQINSIKNKVLVSILSIILLFSLILQGCNNSTNDDITYIPDSQQDKNITENIKIDDSSRFNSFLDTMFKEYIASSPLEMSMLISSPEEFGLEDTSDKLDDFSDEALKQQYENYRDDLETLKTFNIDNLSKDQQLSYKVMKYYLELAIEGEEYKDYTYNIRHTLGFHIGIPLTLSQIPIKSKEDTTKFLKRLQQFPTLITQLMEGERVKAQKGYIQPEYISNKVIDQCKAFMKPTEENFLYLAFCDNINQLSDMSDSEKVSAKAECLKTINDFVYPAYTNLIEELEDIKSQTIITSGVFTFPKGKEYYSYLIKANTGTNITPEDLFEWANDTLIESSNEIQAILEEQPELNTLYNTQPKPFTNFDELYKKCQELTKDNFYEYDIPKINNLTIPNYLEKDLPAAFYLPVSIDLKKYGNMFLKNSLYTSLNVNDFIVVCHEGIPGHHFQFSIAYQQDNIPNIRKTLDFSCFTEGWASYVESLAINYIEFDNPLMNQLMLSNLDATYAILTMIDLYLHYYGASRLDIVNTYSLYYGEQIESIVDRAIANPGETLHYAYGRYYINNLKEKAIESLGSDFDIKEFHDVILINGEIPLFLLEETVNEYIDNKLNR</sequence>
<dbReference type="Proteomes" id="UP001144256">
    <property type="component" value="Unassembled WGS sequence"/>
</dbReference>
<organism evidence="1 2">
    <name type="scientific">Vallitalea longa</name>
    <dbReference type="NCBI Taxonomy" id="2936439"/>
    <lineage>
        <taxon>Bacteria</taxon>
        <taxon>Bacillati</taxon>
        <taxon>Bacillota</taxon>
        <taxon>Clostridia</taxon>
        <taxon>Lachnospirales</taxon>
        <taxon>Vallitaleaceae</taxon>
        <taxon>Vallitalea</taxon>
    </lineage>
</organism>
<dbReference type="AlphaFoldDB" id="A0A9W5YIF1"/>
<dbReference type="RefSeq" id="WP_281819197.1">
    <property type="nucleotide sequence ID" value="NZ_BRLB01000022.1"/>
</dbReference>
<dbReference type="EMBL" id="BRLB01000022">
    <property type="protein sequence ID" value="GKX31873.1"/>
    <property type="molecule type" value="Genomic_DNA"/>
</dbReference>
<protein>
    <recommendedName>
        <fullName evidence="3">DUF885 domain-containing protein</fullName>
    </recommendedName>
</protein>
<dbReference type="InterPro" id="IPR010281">
    <property type="entry name" value="DUF885"/>
</dbReference>
<proteinExistence type="predicted"/>
<dbReference type="PANTHER" id="PTHR33361:SF2">
    <property type="entry name" value="DUF885 DOMAIN-CONTAINING PROTEIN"/>
    <property type="match status" value="1"/>
</dbReference>
<evidence type="ECO:0000313" key="1">
    <source>
        <dbReference type="EMBL" id="GKX31873.1"/>
    </source>
</evidence>
<dbReference type="PANTHER" id="PTHR33361">
    <property type="entry name" value="GLR0591 PROTEIN"/>
    <property type="match status" value="1"/>
</dbReference>
<name>A0A9W5YIF1_9FIRM</name>
<evidence type="ECO:0008006" key="3">
    <source>
        <dbReference type="Google" id="ProtNLM"/>
    </source>
</evidence>
<reference evidence="1" key="1">
    <citation type="submission" date="2022-06" db="EMBL/GenBank/DDBJ databases">
        <title>Vallitalea longa sp. nov., an anaerobic bacterium isolated from marine sediment.</title>
        <authorList>
            <person name="Hirano S."/>
            <person name="Terahara T."/>
            <person name="Mori K."/>
            <person name="Hamada M."/>
            <person name="Matsumoto R."/>
            <person name="Kobayashi T."/>
        </authorList>
    </citation>
    <scope>NUCLEOTIDE SEQUENCE</scope>
    <source>
        <strain evidence="1">SH18-1</strain>
    </source>
</reference>